<accession>A0A645E682</accession>
<dbReference type="AlphaFoldDB" id="A0A645E682"/>
<comment type="caution">
    <text evidence="1">The sequence shown here is derived from an EMBL/GenBank/DDBJ whole genome shotgun (WGS) entry which is preliminary data.</text>
</comment>
<name>A0A645E682_9ZZZZ</name>
<reference evidence="1" key="1">
    <citation type="submission" date="2019-08" db="EMBL/GenBank/DDBJ databases">
        <authorList>
            <person name="Kucharzyk K."/>
            <person name="Murdoch R.W."/>
            <person name="Higgins S."/>
            <person name="Loffler F."/>
        </authorList>
    </citation>
    <scope>NUCLEOTIDE SEQUENCE</scope>
</reference>
<evidence type="ECO:0000313" key="1">
    <source>
        <dbReference type="EMBL" id="MPM97056.1"/>
    </source>
</evidence>
<gene>
    <name evidence="1" type="ORF">SDC9_144229</name>
</gene>
<protein>
    <submittedName>
        <fullName evidence="1">Uncharacterized protein</fullName>
    </submittedName>
</protein>
<sequence length="88" mass="9571">MLLSLVACGEKIDPPDKVVGNALTDIKSSDFETATKYFDTNPEETLDAAEAIRNSEIAMIPKTDYEQVRNILSGIDALIKNGAIAQQE</sequence>
<organism evidence="1">
    <name type="scientific">bioreactor metagenome</name>
    <dbReference type="NCBI Taxonomy" id="1076179"/>
    <lineage>
        <taxon>unclassified sequences</taxon>
        <taxon>metagenomes</taxon>
        <taxon>ecological metagenomes</taxon>
    </lineage>
</organism>
<proteinExistence type="predicted"/>
<dbReference type="EMBL" id="VSSQ01043382">
    <property type="protein sequence ID" value="MPM97056.1"/>
    <property type="molecule type" value="Genomic_DNA"/>
</dbReference>